<dbReference type="AlphaFoldDB" id="A0A2N3NE70"/>
<dbReference type="InParanoid" id="A0A2N3NE70"/>
<dbReference type="EMBL" id="NLAX01000008">
    <property type="protein sequence ID" value="PKS10711.1"/>
    <property type="molecule type" value="Genomic_DNA"/>
</dbReference>
<dbReference type="STRING" id="41688.A0A2N3NE70"/>
<organism evidence="2 3">
    <name type="scientific">Lomentospora prolificans</name>
    <dbReference type="NCBI Taxonomy" id="41688"/>
    <lineage>
        <taxon>Eukaryota</taxon>
        <taxon>Fungi</taxon>
        <taxon>Dikarya</taxon>
        <taxon>Ascomycota</taxon>
        <taxon>Pezizomycotina</taxon>
        <taxon>Sordariomycetes</taxon>
        <taxon>Hypocreomycetidae</taxon>
        <taxon>Microascales</taxon>
        <taxon>Microascaceae</taxon>
        <taxon>Lomentospora</taxon>
    </lineage>
</organism>
<name>A0A2N3NE70_9PEZI</name>
<feature type="domain" description="Mmc1 C-terminal" evidence="1">
    <location>
        <begin position="382"/>
        <end position="575"/>
    </location>
</feature>
<evidence type="ECO:0000313" key="2">
    <source>
        <dbReference type="EMBL" id="PKS10711.1"/>
    </source>
</evidence>
<evidence type="ECO:0000259" key="1">
    <source>
        <dbReference type="Pfam" id="PF23868"/>
    </source>
</evidence>
<reference evidence="2 3" key="1">
    <citation type="journal article" date="2017" name="G3 (Bethesda)">
        <title>First Draft Genome Sequence of the Pathogenic Fungus Lomentospora prolificans (Formerly Scedosporium prolificans).</title>
        <authorList>
            <person name="Luo R."/>
            <person name="Zimin A."/>
            <person name="Workman R."/>
            <person name="Fan Y."/>
            <person name="Pertea G."/>
            <person name="Grossman N."/>
            <person name="Wear M.P."/>
            <person name="Jia B."/>
            <person name="Miller H."/>
            <person name="Casadevall A."/>
            <person name="Timp W."/>
            <person name="Zhang S.X."/>
            <person name="Salzberg S.L."/>
        </authorList>
    </citation>
    <scope>NUCLEOTIDE SEQUENCE [LARGE SCALE GENOMIC DNA]</scope>
    <source>
        <strain evidence="2 3">JHH-5317</strain>
    </source>
</reference>
<dbReference type="VEuPathDB" id="FungiDB:jhhlp_002468"/>
<protein>
    <recommendedName>
        <fullName evidence="1">Mmc1 C-terminal domain-containing protein</fullName>
    </recommendedName>
</protein>
<dbReference type="InterPro" id="IPR056196">
    <property type="entry name" value="Mmc1_C"/>
</dbReference>
<dbReference type="OrthoDB" id="5319015at2759"/>
<dbReference type="Pfam" id="PF23868">
    <property type="entry name" value="Mmc1_C"/>
    <property type="match status" value="1"/>
</dbReference>
<sequence>MPPPRSLRPLAGLPKKSLINALNRPSICLHHRSPGSGAWAAGHSATARRSYVTPTNPPTTAPPTIEPSIDARRELEQTLQDLKKHAANYVNLSRLHLALLGLSQPAGEESIRVAVLGIANGADSGNTAKSVLQLLLADPLKEKEEWERQLAGRRPGYPVIVKIGRRGLADTGVIERKGMFEELHVSSPVYDSYNLELLLIDVNPPSSEEDVSIEEQLLDLPVDIPSNTGKFSPIMTPVHKALVVADGITGVRATASIPANDECSVIHSAINIPGYQPPEDANLPFQPVDVSLARDGVDLFRDNLKHAMDYERLWFKSNLPAVAEWLKTGIAQHPGTTKPAVRTLISSVLQETTAAVQAAEARRFSGRLTLATQSPSALAVQRGLGQWAQGAHAELQEQLDLAFTGQRWKKLGWWKLFWRVDDVTMLTNDMLNQQFLPTAEKNLVYLSGQVRGSIAAAAPSAELSFPQPVPSSPATVPPRKETRWPTHISFTRRYLQQETIPALQALAQKLVVQCYTTCGLTASLAGLLYVSAWSSSVYEAGAVAALGAVWSLRRLQKKWETARDFWEGEVREEGRKAVRAAEESMARAVEGEADWTGAAEGEEELEKVRELVAKAEDALARMK</sequence>
<gene>
    <name evidence="2" type="ORF">jhhlp_002468</name>
</gene>
<keyword evidence="3" id="KW-1185">Reference proteome</keyword>
<dbReference type="Pfam" id="PF23867">
    <property type="entry name" value="Mmc1_N"/>
    <property type="match status" value="1"/>
</dbReference>
<dbReference type="Proteomes" id="UP000233524">
    <property type="component" value="Unassembled WGS sequence"/>
</dbReference>
<evidence type="ECO:0000313" key="3">
    <source>
        <dbReference type="Proteomes" id="UP000233524"/>
    </source>
</evidence>
<accession>A0A2N3NE70</accession>
<dbReference type="PANTHER" id="PTHR38644:SF1">
    <property type="entry name" value="EXPRESSED PROTEIN"/>
    <property type="match status" value="1"/>
</dbReference>
<proteinExistence type="predicted"/>
<dbReference type="PANTHER" id="PTHR38644">
    <property type="entry name" value="EXPRESSED PROTEIN"/>
    <property type="match status" value="1"/>
</dbReference>
<comment type="caution">
    <text evidence="2">The sequence shown here is derived from an EMBL/GenBank/DDBJ whole genome shotgun (WGS) entry which is preliminary data.</text>
</comment>